<protein>
    <recommendedName>
        <fullName evidence="10">Radial spoke head protein 9 homolog</fullName>
    </recommendedName>
</protein>
<keyword evidence="6" id="KW-0206">Cytoskeleton</keyword>
<dbReference type="STRING" id="296587.C1FEX2"/>
<dbReference type="GO" id="GO:0044458">
    <property type="term" value="P:motile cilium assembly"/>
    <property type="evidence" value="ECO:0007669"/>
    <property type="project" value="TreeGrafter"/>
</dbReference>
<evidence type="ECO:0000256" key="11">
    <source>
        <dbReference type="SAM" id="MobiDB-lite"/>
    </source>
</evidence>
<dbReference type="InterPro" id="IPR055316">
    <property type="entry name" value="RSP9"/>
</dbReference>
<keyword evidence="5" id="KW-0969">Cilium</keyword>
<dbReference type="AlphaFoldDB" id="C1FEX2"/>
<evidence type="ECO:0000256" key="1">
    <source>
        <dbReference type="ARBA" id="ARBA00004611"/>
    </source>
</evidence>
<feature type="region of interest" description="Disordered" evidence="11">
    <location>
        <begin position="121"/>
        <end position="151"/>
    </location>
</feature>
<keyword evidence="7" id="KW-0966">Cell projection</keyword>
<dbReference type="GO" id="GO:0060294">
    <property type="term" value="P:cilium movement involved in cell motility"/>
    <property type="evidence" value="ECO:0007669"/>
    <property type="project" value="TreeGrafter"/>
</dbReference>
<accession>C1FEX2</accession>
<comment type="similarity">
    <text evidence="9">Belongs to the flagellar radial spoke RSP9 family.</text>
</comment>
<keyword evidence="4" id="KW-0282">Flagellum</keyword>
<evidence type="ECO:0000256" key="8">
    <source>
        <dbReference type="ARBA" id="ARBA00037822"/>
    </source>
</evidence>
<evidence type="ECO:0000256" key="9">
    <source>
        <dbReference type="ARBA" id="ARBA00038319"/>
    </source>
</evidence>
<evidence type="ECO:0000256" key="3">
    <source>
        <dbReference type="ARBA" id="ARBA00022794"/>
    </source>
</evidence>
<dbReference type="GO" id="GO:0005930">
    <property type="term" value="C:axoneme"/>
    <property type="evidence" value="ECO:0007669"/>
    <property type="project" value="TreeGrafter"/>
</dbReference>
<dbReference type="PANTHER" id="PTHR22069">
    <property type="entry name" value="MITOCHONDRIAL RIBOSOMAL PROTEIN S18"/>
    <property type="match status" value="1"/>
</dbReference>
<evidence type="ECO:0000313" key="13">
    <source>
        <dbReference type="Proteomes" id="UP000002009"/>
    </source>
</evidence>
<dbReference type="OMA" id="TFYHVPN"/>
<evidence type="ECO:0000256" key="4">
    <source>
        <dbReference type="ARBA" id="ARBA00022846"/>
    </source>
</evidence>
<dbReference type="EMBL" id="CP001574">
    <property type="protein sequence ID" value="ACO68650.1"/>
    <property type="molecule type" value="Genomic_DNA"/>
</dbReference>
<keyword evidence="13" id="KW-1185">Reference proteome</keyword>
<keyword evidence="3" id="KW-0970">Cilium biogenesis/degradation</keyword>
<evidence type="ECO:0000256" key="10">
    <source>
        <dbReference type="ARBA" id="ARBA00041080"/>
    </source>
</evidence>
<dbReference type="PANTHER" id="PTHR22069:SF0">
    <property type="entry name" value="RADIAL SPOKE HEAD PROTEIN 9 HOMOLOG"/>
    <property type="match status" value="1"/>
</dbReference>
<evidence type="ECO:0000313" key="12">
    <source>
        <dbReference type="EMBL" id="ACO68650.1"/>
    </source>
</evidence>
<evidence type="ECO:0000256" key="7">
    <source>
        <dbReference type="ARBA" id="ARBA00023273"/>
    </source>
</evidence>
<evidence type="ECO:0000256" key="5">
    <source>
        <dbReference type="ARBA" id="ARBA00023069"/>
    </source>
</evidence>
<dbReference type="GeneID" id="8250688"/>
<dbReference type="InParanoid" id="C1FEX2"/>
<dbReference type="OrthoDB" id="10258956at2759"/>
<sequence length="269" mass="29307">MNQNPLLTLDALAPCGVVLPTEARAALDTSLTLKARELGVQAFLLWGKFTTSSGRDYYVARAYNGTKRVDGKVIVNPGNKFYYSVDCAEWLDLEPVDGKLGELCGLIDGKRWLTGDPAHEYTVMEQPPTPDPDPVPDGDEPPPPPAAPDPIEHKLTELQRMAAMINRINAETACAPDGMYVTDAAGNYVAKPGFFVRYPDQLSSYVAPTGNLGKAAPGTWGLVWDSFKRVATLRSFAYPGFFAYYSANTNTIGNLYFGNGLRNEEVGFV</sequence>
<evidence type="ECO:0000256" key="6">
    <source>
        <dbReference type="ARBA" id="ARBA00023212"/>
    </source>
</evidence>
<dbReference type="RefSeq" id="XP_002507392.1">
    <property type="nucleotide sequence ID" value="XM_002507346.1"/>
</dbReference>
<dbReference type="Proteomes" id="UP000002009">
    <property type="component" value="Chromosome 1"/>
</dbReference>
<proteinExistence type="inferred from homology"/>
<dbReference type="eggNOG" id="ENOG502QR99">
    <property type="taxonomic scope" value="Eukaryota"/>
</dbReference>
<name>C1FEX2_MICCC</name>
<dbReference type="KEGG" id="mis:MICPUN_104734"/>
<reference evidence="12 13" key="1">
    <citation type="journal article" date="2009" name="Science">
        <title>Green evolution and dynamic adaptations revealed by genomes of the marine picoeukaryotes Micromonas.</title>
        <authorList>
            <person name="Worden A.Z."/>
            <person name="Lee J.H."/>
            <person name="Mock T."/>
            <person name="Rouze P."/>
            <person name="Simmons M.P."/>
            <person name="Aerts A.L."/>
            <person name="Allen A.E."/>
            <person name="Cuvelier M.L."/>
            <person name="Derelle E."/>
            <person name="Everett M.V."/>
            <person name="Foulon E."/>
            <person name="Grimwood J."/>
            <person name="Gundlach H."/>
            <person name="Henrissat B."/>
            <person name="Napoli C."/>
            <person name="McDonald S.M."/>
            <person name="Parker M.S."/>
            <person name="Rombauts S."/>
            <person name="Salamov A."/>
            <person name="Von Dassow P."/>
            <person name="Badger J.H."/>
            <person name="Coutinho P.M."/>
            <person name="Demir E."/>
            <person name="Dubchak I."/>
            <person name="Gentemann C."/>
            <person name="Eikrem W."/>
            <person name="Gready J.E."/>
            <person name="John U."/>
            <person name="Lanier W."/>
            <person name="Lindquist E.A."/>
            <person name="Lucas S."/>
            <person name="Mayer K.F."/>
            <person name="Moreau H."/>
            <person name="Not F."/>
            <person name="Otillar R."/>
            <person name="Panaud O."/>
            <person name="Pangilinan J."/>
            <person name="Paulsen I."/>
            <person name="Piegu B."/>
            <person name="Poliakov A."/>
            <person name="Robbens S."/>
            <person name="Schmutz J."/>
            <person name="Toulza E."/>
            <person name="Wyss T."/>
            <person name="Zelensky A."/>
            <person name="Zhou K."/>
            <person name="Armbrust E.V."/>
            <person name="Bhattacharya D."/>
            <person name="Goodenough U.W."/>
            <person name="Van de Peer Y."/>
            <person name="Grigoriev I.V."/>
        </authorList>
    </citation>
    <scope>NUCLEOTIDE SEQUENCE [LARGE SCALE GENOMIC DNA]</scope>
    <source>
        <strain evidence="13">RCC299 / NOUM17</strain>
    </source>
</reference>
<comment type="subcellular location">
    <subcellularLocation>
        <location evidence="8">Cell projection</location>
        <location evidence="8">Kinocilium</location>
    </subcellularLocation>
    <subcellularLocation>
        <location evidence="1">Cytoplasm</location>
        <location evidence="1">Cytoskeleton</location>
        <location evidence="1">Flagellum axoneme</location>
    </subcellularLocation>
</comment>
<keyword evidence="2" id="KW-0963">Cytoplasm</keyword>
<evidence type="ECO:0000256" key="2">
    <source>
        <dbReference type="ARBA" id="ARBA00022490"/>
    </source>
</evidence>
<dbReference type="GO" id="GO:0035082">
    <property type="term" value="P:axoneme assembly"/>
    <property type="evidence" value="ECO:0007669"/>
    <property type="project" value="InterPro"/>
</dbReference>
<organism evidence="12 13">
    <name type="scientific">Micromonas commoda (strain RCC299 / NOUM17 / CCMP2709)</name>
    <name type="common">Picoplanktonic green alga</name>
    <dbReference type="NCBI Taxonomy" id="296587"/>
    <lineage>
        <taxon>Eukaryota</taxon>
        <taxon>Viridiplantae</taxon>
        <taxon>Chlorophyta</taxon>
        <taxon>Mamiellophyceae</taxon>
        <taxon>Mamiellales</taxon>
        <taxon>Mamiellaceae</taxon>
        <taxon>Micromonas</taxon>
    </lineage>
</organism>
<gene>
    <name evidence="12" type="primary">RSP9</name>
    <name evidence="12" type="ORF">MICPUN_104734</name>
</gene>